<feature type="region of interest" description="Disordered" evidence="1">
    <location>
        <begin position="24"/>
        <end position="55"/>
    </location>
</feature>
<gene>
    <name evidence="2" type="ORF">EUX98_g3267</name>
</gene>
<feature type="compositionally biased region" description="Acidic residues" evidence="1">
    <location>
        <begin position="228"/>
        <end position="241"/>
    </location>
</feature>
<name>A0A4S4MX24_9APHY</name>
<comment type="caution">
    <text evidence="2">The sequence shown here is derived from an EMBL/GenBank/DDBJ whole genome shotgun (WGS) entry which is preliminary data.</text>
</comment>
<feature type="compositionally biased region" description="Pro residues" evidence="1">
    <location>
        <begin position="119"/>
        <end position="135"/>
    </location>
</feature>
<evidence type="ECO:0000313" key="3">
    <source>
        <dbReference type="Proteomes" id="UP000308730"/>
    </source>
</evidence>
<feature type="region of interest" description="Disordered" evidence="1">
    <location>
        <begin position="96"/>
        <end position="165"/>
    </location>
</feature>
<feature type="compositionally biased region" description="Basic and acidic residues" evidence="1">
    <location>
        <begin position="216"/>
        <end position="227"/>
    </location>
</feature>
<feature type="compositionally biased region" description="Low complexity" evidence="1">
    <location>
        <begin position="70"/>
        <end position="79"/>
    </location>
</feature>
<evidence type="ECO:0000256" key="1">
    <source>
        <dbReference type="SAM" id="MobiDB-lite"/>
    </source>
</evidence>
<evidence type="ECO:0000313" key="2">
    <source>
        <dbReference type="EMBL" id="THH30946.1"/>
    </source>
</evidence>
<feature type="region of interest" description="Disordered" evidence="1">
    <location>
        <begin position="60"/>
        <end position="79"/>
    </location>
</feature>
<dbReference type="AlphaFoldDB" id="A0A4S4MX24"/>
<protein>
    <submittedName>
        <fullName evidence="2">Uncharacterized protein</fullName>
    </submittedName>
</protein>
<dbReference type="EMBL" id="SGPM01000063">
    <property type="protein sequence ID" value="THH30946.1"/>
    <property type="molecule type" value="Genomic_DNA"/>
</dbReference>
<feature type="compositionally biased region" description="Acidic residues" evidence="1">
    <location>
        <begin position="96"/>
        <end position="108"/>
    </location>
</feature>
<keyword evidence="3" id="KW-1185">Reference proteome</keyword>
<accession>A0A4S4MX24</accession>
<dbReference type="OrthoDB" id="3364141at2759"/>
<dbReference type="Proteomes" id="UP000308730">
    <property type="component" value="Unassembled WGS sequence"/>
</dbReference>
<organism evidence="2 3">
    <name type="scientific">Antrodiella citrinella</name>
    <dbReference type="NCBI Taxonomy" id="2447956"/>
    <lineage>
        <taxon>Eukaryota</taxon>
        <taxon>Fungi</taxon>
        <taxon>Dikarya</taxon>
        <taxon>Basidiomycota</taxon>
        <taxon>Agaricomycotina</taxon>
        <taxon>Agaricomycetes</taxon>
        <taxon>Polyporales</taxon>
        <taxon>Steccherinaceae</taxon>
        <taxon>Antrodiella</taxon>
    </lineage>
</organism>
<proteinExistence type="predicted"/>
<sequence>MTETVARMHPWFRMPSLKRKNAYIYSDPDIDSPTTSRPEPLPAPKRRRCDDLERGLAQLSIAPTYSTPSAANANAFPAPAYSSWNTSDVQAIVTEPEDTPIECDDEWFEPEKDRTSPSPSHPPPSRTSPPLPPSAPSGIVITKLAPDEPIHMSPPPPPDPVSVTISPALLDRLKSHHQTFGIPGLLQGPPPRADDSRALVLFKPLKIEPPSQPEPVIHEPEEEKADVVQEEDADMMDVEML</sequence>
<reference evidence="2 3" key="1">
    <citation type="submission" date="2019-02" db="EMBL/GenBank/DDBJ databases">
        <title>Genome sequencing of the rare red list fungi Antrodiella citrinella (Flaviporus citrinellus).</title>
        <authorList>
            <person name="Buettner E."/>
            <person name="Kellner H."/>
        </authorList>
    </citation>
    <scope>NUCLEOTIDE SEQUENCE [LARGE SCALE GENOMIC DNA]</scope>
    <source>
        <strain evidence="2 3">DSM 108506</strain>
    </source>
</reference>
<feature type="region of interest" description="Disordered" evidence="1">
    <location>
        <begin position="206"/>
        <end position="241"/>
    </location>
</feature>